<dbReference type="EMBL" id="CAIIXF020000003">
    <property type="protein sequence ID" value="CAH1779864.1"/>
    <property type="molecule type" value="Genomic_DNA"/>
</dbReference>
<sequence length="102" mass="11827">MATNQYIDSTTVSLPFSSHTIILSWLPCHNFFMVTLWSMVVMATFKYYTNEETLSICMSVLCQLNKQPIVSKRRSCLAELLPVFTKRGEYCICYQIYSPFVC</sequence>
<name>A0A8J1UU32_OWEFU</name>
<reference evidence="1" key="1">
    <citation type="submission" date="2022-03" db="EMBL/GenBank/DDBJ databases">
        <authorList>
            <person name="Martin C."/>
        </authorList>
    </citation>
    <scope>NUCLEOTIDE SEQUENCE</scope>
</reference>
<dbReference type="AlphaFoldDB" id="A0A8J1UU32"/>
<keyword evidence="2" id="KW-1185">Reference proteome</keyword>
<dbReference type="Proteomes" id="UP000749559">
    <property type="component" value="Unassembled WGS sequence"/>
</dbReference>
<comment type="caution">
    <text evidence="1">The sequence shown here is derived from an EMBL/GenBank/DDBJ whole genome shotgun (WGS) entry which is preliminary data.</text>
</comment>
<proteinExistence type="predicted"/>
<accession>A0A8J1UU32</accession>
<evidence type="ECO:0000313" key="1">
    <source>
        <dbReference type="EMBL" id="CAH1779864.1"/>
    </source>
</evidence>
<gene>
    <name evidence="1" type="ORF">OFUS_LOCUS6626</name>
</gene>
<organism evidence="1 2">
    <name type="scientific">Owenia fusiformis</name>
    <name type="common">Polychaete worm</name>
    <dbReference type="NCBI Taxonomy" id="6347"/>
    <lineage>
        <taxon>Eukaryota</taxon>
        <taxon>Metazoa</taxon>
        <taxon>Spiralia</taxon>
        <taxon>Lophotrochozoa</taxon>
        <taxon>Annelida</taxon>
        <taxon>Polychaeta</taxon>
        <taxon>Sedentaria</taxon>
        <taxon>Canalipalpata</taxon>
        <taxon>Sabellida</taxon>
        <taxon>Oweniida</taxon>
        <taxon>Oweniidae</taxon>
        <taxon>Owenia</taxon>
    </lineage>
</organism>
<evidence type="ECO:0000313" key="2">
    <source>
        <dbReference type="Proteomes" id="UP000749559"/>
    </source>
</evidence>
<protein>
    <submittedName>
        <fullName evidence="1">Uncharacterized protein</fullName>
    </submittedName>
</protein>